<evidence type="ECO:0000256" key="1">
    <source>
        <dbReference type="SAM" id="MobiDB-lite"/>
    </source>
</evidence>
<accession>A0AAW2GV57</accession>
<protein>
    <recommendedName>
        <fullName evidence="4">Transmembrane protein</fullName>
    </recommendedName>
</protein>
<reference evidence="2 3" key="1">
    <citation type="submission" date="2023-03" db="EMBL/GenBank/DDBJ databases">
        <title>High recombination rates correlate with genetic variation in Cardiocondyla obscurior ants.</title>
        <authorList>
            <person name="Errbii M."/>
        </authorList>
    </citation>
    <scope>NUCLEOTIDE SEQUENCE [LARGE SCALE GENOMIC DNA]</scope>
    <source>
        <strain evidence="2">Alpha-2009</strain>
        <tissue evidence="2">Whole body</tissue>
    </source>
</reference>
<gene>
    <name evidence="2" type="ORF">PUN28_002589</name>
</gene>
<feature type="region of interest" description="Disordered" evidence="1">
    <location>
        <begin position="1"/>
        <end position="21"/>
    </location>
</feature>
<sequence length="89" mass="10662">MQIDKKEEDRERNGAKRGIKEQERIKRWRSKGSSFVSLVRAARSLLFFLSQSPQQHIPVLYHFVSTPFVQHIRTFSLLHLSFFLSFFFF</sequence>
<evidence type="ECO:0000313" key="3">
    <source>
        <dbReference type="Proteomes" id="UP001430953"/>
    </source>
</evidence>
<name>A0AAW2GV57_9HYME</name>
<proteinExistence type="predicted"/>
<dbReference type="Proteomes" id="UP001430953">
    <property type="component" value="Unassembled WGS sequence"/>
</dbReference>
<dbReference type="AlphaFoldDB" id="A0AAW2GV57"/>
<dbReference type="EMBL" id="JADYXP020000002">
    <property type="protein sequence ID" value="KAL0131098.1"/>
    <property type="molecule type" value="Genomic_DNA"/>
</dbReference>
<comment type="caution">
    <text evidence="2">The sequence shown here is derived from an EMBL/GenBank/DDBJ whole genome shotgun (WGS) entry which is preliminary data.</text>
</comment>
<organism evidence="2 3">
    <name type="scientific">Cardiocondyla obscurior</name>
    <dbReference type="NCBI Taxonomy" id="286306"/>
    <lineage>
        <taxon>Eukaryota</taxon>
        <taxon>Metazoa</taxon>
        <taxon>Ecdysozoa</taxon>
        <taxon>Arthropoda</taxon>
        <taxon>Hexapoda</taxon>
        <taxon>Insecta</taxon>
        <taxon>Pterygota</taxon>
        <taxon>Neoptera</taxon>
        <taxon>Endopterygota</taxon>
        <taxon>Hymenoptera</taxon>
        <taxon>Apocrita</taxon>
        <taxon>Aculeata</taxon>
        <taxon>Formicoidea</taxon>
        <taxon>Formicidae</taxon>
        <taxon>Myrmicinae</taxon>
        <taxon>Cardiocondyla</taxon>
    </lineage>
</organism>
<evidence type="ECO:0008006" key="4">
    <source>
        <dbReference type="Google" id="ProtNLM"/>
    </source>
</evidence>
<keyword evidence="3" id="KW-1185">Reference proteome</keyword>
<evidence type="ECO:0000313" key="2">
    <source>
        <dbReference type="EMBL" id="KAL0131098.1"/>
    </source>
</evidence>